<dbReference type="Pfam" id="PF01917">
    <property type="entry name" value="Flagellin_arch-type"/>
    <property type="match status" value="1"/>
</dbReference>
<dbReference type="PANTHER" id="PTHR35903:SF1">
    <property type="entry name" value="FLAGELLIN B1"/>
    <property type="match status" value="1"/>
</dbReference>
<evidence type="ECO:0000256" key="2">
    <source>
        <dbReference type="ARBA" id="ARBA00010256"/>
    </source>
</evidence>
<keyword evidence="6" id="KW-0969">Cilium</keyword>
<evidence type="ECO:0000313" key="7">
    <source>
        <dbReference type="Proteomes" id="UP000236584"/>
    </source>
</evidence>
<comment type="function">
    <text evidence="4">Flagellin is the subunit protein which polymerizes to form the filaments of archaeal flagella.</text>
</comment>
<feature type="transmembrane region" description="Helical" evidence="5">
    <location>
        <begin position="12"/>
        <end position="37"/>
    </location>
</feature>
<dbReference type="GeneID" id="35591967"/>
<protein>
    <recommendedName>
        <fullName evidence="4">Flagellin</fullName>
    </recommendedName>
</protein>
<proteinExistence type="inferred from homology"/>
<evidence type="ECO:0000256" key="5">
    <source>
        <dbReference type="SAM" id="Phobius"/>
    </source>
</evidence>
<dbReference type="RefSeq" id="WP_103425246.1">
    <property type="nucleotide sequence ID" value="NZ_CP026309.1"/>
</dbReference>
<dbReference type="PANTHER" id="PTHR35903">
    <property type="entry name" value="FLAGELLIN B1"/>
    <property type="match status" value="1"/>
</dbReference>
<evidence type="ECO:0000256" key="4">
    <source>
        <dbReference type="RuleBase" id="RU361282"/>
    </source>
</evidence>
<keyword evidence="6" id="KW-0966">Cell projection</keyword>
<keyword evidence="5" id="KW-0472">Membrane</keyword>
<keyword evidence="7" id="KW-1185">Reference proteome</keyword>
<comment type="similarity">
    <text evidence="2 4">Belongs to the archaeal flagellin family.</text>
</comment>
<dbReference type="GO" id="GO:0005198">
    <property type="term" value="F:structural molecule activity"/>
    <property type="evidence" value="ECO:0007669"/>
    <property type="project" value="InterPro"/>
</dbReference>
<gene>
    <name evidence="6" type="ORF">C2R22_07715</name>
</gene>
<dbReference type="InterPro" id="IPR002774">
    <property type="entry name" value="Flagellin_arc-type"/>
</dbReference>
<comment type="subcellular location">
    <subcellularLocation>
        <location evidence="1 4">Archaeal flagellum</location>
    </subcellularLocation>
</comment>
<dbReference type="AlphaFoldDB" id="A0A2I8VI01"/>
<accession>A0A2I8VI01</accession>
<evidence type="ECO:0000313" key="6">
    <source>
        <dbReference type="EMBL" id="AUV81558.1"/>
    </source>
</evidence>
<dbReference type="GO" id="GO:0097589">
    <property type="term" value="C:archaeal-type flagellum"/>
    <property type="evidence" value="ECO:0007669"/>
    <property type="project" value="UniProtKB-SubCell"/>
</dbReference>
<name>A0A2I8VI01_9EURY</name>
<dbReference type="KEGG" id="srub:C2R22_07715"/>
<keyword evidence="3 4" id="KW-0974">Archaeal flagellum</keyword>
<evidence type="ECO:0000256" key="3">
    <source>
        <dbReference type="ARBA" id="ARBA00022440"/>
    </source>
</evidence>
<keyword evidence="5" id="KW-0812">Transmembrane</keyword>
<dbReference type="Proteomes" id="UP000236584">
    <property type="component" value="Chromosome"/>
</dbReference>
<organism evidence="6 7">
    <name type="scientific">Salinigranum rubrum</name>
    <dbReference type="NCBI Taxonomy" id="755307"/>
    <lineage>
        <taxon>Archaea</taxon>
        <taxon>Methanobacteriati</taxon>
        <taxon>Methanobacteriota</taxon>
        <taxon>Stenosarchaea group</taxon>
        <taxon>Halobacteria</taxon>
        <taxon>Halobacteriales</taxon>
        <taxon>Haloferacaceae</taxon>
        <taxon>Salinigranum</taxon>
    </lineage>
</organism>
<dbReference type="OrthoDB" id="102632at2157"/>
<keyword evidence="5" id="KW-1133">Transmembrane helix</keyword>
<sequence length="195" mass="20178">MEFNIFNDENRGQVGIGTLIVFIAMVLVAAIAAGVLVNTAGFLQESAEQTGQEAQGEVSDRLDVVNAYTEVTSGSASMVNITVRKASGSGNVNLTSSTVQWISDTGQSRSTVGDGTASPVEVYAASDTSTALAGPTVINDSSKYVLSVTFDGSNFNGANLNNGDEGTLLITTPSGATTRVEVTIPENVQDDTIFL</sequence>
<dbReference type="EMBL" id="CP026309">
    <property type="protein sequence ID" value="AUV81558.1"/>
    <property type="molecule type" value="Genomic_DNA"/>
</dbReference>
<dbReference type="NCBIfam" id="TIGR02537">
    <property type="entry name" value="arch_flag_Nterm"/>
    <property type="match status" value="1"/>
</dbReference>
<dbReference type="InterPro" id="IPR013373">
    <property type="entry name" value="Flagellin/pilin_N_arc"/>
</dbReference>
<dbReference type="GO" id="GO:0097588">
    <property type="term" value="P:archaeal or bacterial-type flagellum-dependent cell motility"/>
    <property type="evidence" value="ECO:0007669"/>
    <property type="project" value="InterPro"/>
</dbReference>
<evidence type="ECO:0000256" key="1">
    <source>
        <dbReference type="ARBA" id="ARBA00004618"/>
    </source>
</evidence>
<reference evidence="6 7" key="1">
    <citation type="submission" date="2018-01" db="EMBL/GenBank/DDBJ databases">
        <title>Complete genome sequence of Salinigranum rubrum GX10T, an extremely halophilic archaeon isolated from a marine solar saltern.</title>
        <authorList>
            <person name="Han S."/>
        </authorList>
    </citation>
    <scope>NUCLEOTIDE SEQUENCE [LARGE SCALE GENOMIC DNA]</scope>
    <source>
        <strain evidence="6 7">GX10</strain>
    </source>
</reference>
<keyword evidence="6" id="KW-0282">Flagellum</keyword>